<evidence type="ECO:0000256" key="3">
    <source>
        <dbReference type="ARBA" id="ARBA00012483"/>
    </source>
</evidence>
<keyword evidence="16" id="KW-1185">Reference proteome</keyword>
<dbReference type="GO" id="GO:0043027">
    <property type="term" value="F:cysteine-type endopeptidase inhibitor activity involved in apoptotic process"/>
    <property type="evidence" value="ECO:0007669"/>
    <property type="project" value="TreeGrafter"/>
</dbReference>
<dbReference type="InterPro" id="IPR050784">
    <property type="entry name" value="IAP"/>
</dbReference>
<dbReference type="FunFam" id="1.10.1170.10:FF:000002">
    <property type="entry name" value="Baculoviral IAP repeat containing 7"/>
    <property type="match status" value="1"/>
</dbReference>
<dbReference type="InterPro" id="IPR001841">
    <property type="entry name" value="Znf_RING"/>
</dbReference>
<keyword evidence="5" id="KW-0646">Protease inhibitor</keyword>
<dbReference type="Pfam" id="PF13920">
    <property type="entry name" value="zf-C3HC4_3"/>
    <property type="match status" value="1"/>
</dbReference>
<dbReference type="PROSITE" id="PS50089">
    <property type="entry name" value="ZF_RING_2"/>
    <property type="match status" value="1"/>
</dbReference>
<keyword evidence="10" id="KW-0833">Ubl conjugation pathway</keyword>
<evidence type="ECO:0000256" key="9">
    <source>
        <dbReference type="ARBA" id="ARBA00022771"/>
    </source>
</evidence>
<dbReference type="SMART" id="SM00184">
    <property type="entry name" value="RING"/>
    <property type="match status" value="1"/>
</dbReference>
<organism evidence="15 16">
    <name type="scientific">Pleurodeles waltl</name>
    <name type="common">Iberian ribbed newt</name>
    <dbReference type="NCBI Taxonomy" id="8319"/>
    <lineage>
        <taxon>Eukaryota</taxon>
        <taxon>Metazoa</taxon>
        <taxon>Chordata</taxon>
        <taxon>Craniata</taxon>
        <taxon>Vertebrata</taxon>
        <taxon>Euteleostomi</taxon>
        <taxon>Amphibia</taxon>
        <taxon>Batrachia</taxon>
        <taxon>Caudata</taxon>
        <taxon>Salamandroidea</taxon>
        <taxon>Salamandridae</taxon>
        <taxon>Pleurodelinae</taxon>
        <taxon>Pleurodeles</taxon>
    </lineage>
</organism>
<proteinExistence type="inferred from homology"/>
<evidence type="ECO:0000256" key="7">
    <source>
        <dbReference type="ARBA" id="ARBA00022704"/>
    </source>
</evidence>
<dbReference type="CDD" id="cd00022">
    <property type="entry name" value="BIR"/>
    <property type="match status" value="2"/>
</dbReference>
<dbReference type="Gene3D" id="1.10.1170.10">
    <property type="entry name" value="Inhibitor Of Apoptosis Protein (2mihbC-IAP-1), Chain A"/>
    <property type="match status" value="2"/>
</dbReference>
<dbReference type="PROSITE" id="PS50143">
    <property type="entry name" value="BIR_REPEAT_2"/>
    <property type="match status" value="2"/>
</dbReference>
<dbReference type="GO" id="GO:0061630">
    <property type="term" value="F:ubiquitin protein ligase activity"/>
    <property type="evidence" value="ECO:0007669"/>
    <property type="project" value="UniProtKB-EC"/>
</dbReference>
<feature type="region of interest" description="Disordered" evidence="13">
    <location>
        <begin position="259"/>
        <end position="288"/>
    </location>
</feature>
<dbReference type="Proteomes" id="UP001066276">
    <property type="component" value="Chromosome 7"/>
</dbReference>
<evidence type="ECO:0000256" key="2">
    <source>
        <dbReference type="ARBA" id="ARBA00006672"/>
    </source>
</evidence>
<evidence type="ECO:0000313" key="15">
    <source>
        <dbReference type="EMBL" id="KAJ1122678.1"/>
    </source>
</evidence>
<evidence type="ECO:0000256" key="13">
    <source>
        <dbReference type="SAM" id="MobiDB-lite"/>
    </source>
</evidence>
<evidence type="ECO:0000256" key="1">
    <source>
        <dbReference type="ARBA" id="ARBA00000900"/>
    </source>
</evidence>
<keyword evidence="8" id="KW-0479">Metal-binding</keyword>
<dbReference type="GO" id="GO:0043066">
    <property type="term" value="P:negative regulation of apoptotic process"/>
    <property type="evidence" value="ECO:0007669"/>
    <property type="project" value="TreeGrafter"/>
</dbReference>
<dbReference type="GO" id="GO:0008270">
    <property type="term" value="F:zinc ion binding"/>
    <property type="evidence" value="ECO:0007669"/>
    <property type="project" value="UniProtKB-KW"/>
</dbReference>
<evidence type="ECO:0000256" key="5">
    <source>
        <dbReference type="ARBA" id="ARBA00022690"/>
    </source>
</evidence>
<dbReference type="SMART" id="SM00238">
    <property type="entry name" value="BIR"/>
    <property type="match status" value="2"/>
</dbReference>
<sequence>MSHHNPCRPGAPLGARRRSSNLTGLPVDGFLSVIKQLLYSDGTQQDGGGKRDCAREKMQRELNRLRSFERCPAAAQVSSADLASSGFFYVGPNDRVQCFSCGGVLKCRSFRGSAMQEHRKYFPFCHFAMGREVGNIPKHQPVDHSLSRRRGPQSMGAEAPSLNHPAKPDMACEWQRKSSFRSWPREAKVQPSQLSKAGFYYTGFDDRVRCFCCSVGIGEWERHNDPWKKHAQYSPRCEYLKQQKGPDFIRAVQEQYCEGPSSAKAEEQRTGRSTAQRQGLDSAPIPPSTCAAPSQSLFAPSLFTYVTSPLMQAVITGDFEQATQQMFQGSLMQHVRSWDPFSSLCPEISLGPDTFDLTIDSGSSEGPVSSQQQADGCPVSSESAEPVSRNHSAGGACASAAGTSGTIKEQLRQLQEERVCKICMDNQVSVVFVPCGHLVVCTECAPELSDCPICRASIHDTIRTFMS</sequence>
<feature type="compositionally biased region" description="Polar residues" evidence="13">
    <location>
        <begin position="360"/>
        <end position="374"/>
    </location>
</feature>
<dbReference type="GO" id="GO:0031398">
    <property type="term" value="P:positive regulation of protein ubiquitination"/>
    <property type="evidence" value="ECO:0007669"/>
    <property type="project" value="TreeGrafter"/>
</dbReference>
<keyword evidence="7" id="KW-0789">Thiol protease inhibitor</keyword>
<dbReference type="Gene3D" id="3.30.40.10">
    <property type="entry name" value="Zinc/RING finger domain, C3HC4 (zinc finger)"/>
    <property type="match status" value="1"/>
</dbReference>
<dbReference type="GO" id="GO:0051726">
    <property type="term" value="P:regulation of cell cycle"/>
    <property type="evidence" value="ECO:0007669"/>
    <property type="project" value="TreeGrafter"/>
</dbReference>
<dbReference type="FunFam" id="3.30.40.10:FF:000184">
    <property type="entry name" value="Baculoviral IAP repeat containing 2"/>
    <property type="match status" value="1"/>
</dbReference>
<dbReference type="GO" id="GO:0005634">
    <property type="term" value="C:nucleus"/>
    <property type="evidence" value="ECO:0007669"/>
    <property type="project" value="TreeGrafter"/>
</dbReference>
<comment type="similarity">
    <text evidence="2">Belongs to the IAP family.</text>
</comment>
<evidence type="ECO:0000256" key="10">
    <source>
        <dbReference type="ARBA" id="ARBA00022786"/>
    </source>
</evidence>
<feature type="domain" description="RING-type" evidence="14">
    <location>
        <begin position="420"/>
        <end position="455"/>
    </location>
</feature>
<dbReference type="GO" id="GO:0004869">
    <property type="term" value="F:cysteine-type endopeptidase inhibitor activity"/>
    <property type="evidence" value="ECO:0007669"/>
    <property type="project" value="UniProtKB-KW"/>
</dbReference>
<evidence type="ECO:0000256" key="4">
    <source>
        <dbReference type="ARBA" id="ARBA00022679"/>
    </source>
</evidence>
<evidence type="ECO:0000256" key="12">
    <source>
        <dbReference type="PROSITE-ProRule" id="PRU00175"/>
    </source>
</evidence>
<dbReference type="PROSITE" id="PS01282">
    <property type="entry name" value="BIR_REPEAT_1"/>
    <property type="match status" value="1"/>
</dbReference>
<evidence type="ECO:0000313" key="16">
    <source>
        <dbReference type="Proteomes" id="UP001066276"/>
    </source>
</evidence>
<evidence type="ECO:0000256" key="8">
    <source>
        <dbReference type="ARBA" id="ARBA00022723"/>
    </source>
</evidence>
<dbReference type="EC" id="2.3.2.27" evidence="3"/>
<dbReference type="InterPro" id="IPR001370">
    <property type="entry name" value="BIR_rpt"/>
</dbReference>
<comment type="catalytic activity">
    <reaction evidence="1">
        <text>S-ubiquitinyl-[E2 ubiquitin-conjugating enzyme]-L-cysteine + [acceptor protein]-L-lysine = [E2 ubiquitin-conjugating enzyme]-L-cysteine + N(6)-ubiquitinyl-[acceptor protein]-L-lysine.</text>
        <dbReference type="EC" id="2.3.2.27"/>
    </reaction>
</comment>
<evidence type="ECO:0000259" key="14">
    <source>
        <dbReference type="PROSITE" id="PS50089"/>
    </source>
</evidence>
<dbReference type="InterPro" id="IPR013083">
    <property type="entry name" value="Znf_RING/FYVE/PHD"/>
</dbReference>
<comment type="caution">
    <text evidence="15">The sequence shown here is derived from an EMBL/GenBank/DDBJ whole genome shotgun (WGS) entry which is preliminary data.</text>
</comment>
<name>A0AAV7P2Z0_PLEWA</name>
<dbReference type="GO" id="GO:0006915">
    <property type="term" value="P:apoptotic process"/>
    <property type="evidence" value="ECO:0007669"/>
    <property type="project" value="UniProtKB-KW"/>
</dbReference>
<dbReference type="Pfam" id="PF00653">
    <property type="entry name" value="BIR"/>
    <property type="match status" value="2"/>
</dbReference>
<keyword evidence="9 12" id="KW-0863">Zinc-finger</keyword>
<dbReference type="SUPFAM" id="SSF57924">
    <property type="entry name" value="Inhibitor of apoptosis (IAP) repeat"/>
    <property type="match status" value="2"/>
</dbReference>
<evidence type="ECO:0000256" key="6">
    <source>
        <dbReference type="ARBA" id="ARBA00022703"/>
    </source>
</evidence>
<feature type="region of interest" description="Disordered" evidence="13">
    <location>
        <begin position="360"/>
        <end position="400"/>
    </location>
</feature>
<keyword evidence="6" id="KW-0053">Apoptosis</keyword>
<keyword evidence="11" id="KW-0862">Zinc</keyword>
<dbReference type="EMBL" id="JANPWB010000011">
    <property type="protein sequence ID" value="KAJ1122678.1"/>
    <property type="molecule type" value="Genomic_DNA"/>
</dbReference>
<gene>
    <name evidence="15" type="ORF">NDU88_001163</name>
</gene>
<reference evidence="15" key="1">
    <citation type="journal article" date="2022" name="bioRxiv">
        <title>Sequencing and chromosome-scale assembly of the giantPleurodeles waltlgenome.</title>
        <authorList>
            <person name="Brown T."/>
            <person name="Elewa A."/>
            <person name="Iarovenko S."/>
            <person name="Subramanian E."/>
            <person name="Araus A.J."/>
            <person name="Petzold A."/>
            <person name="Susuki M."/>
            <person name="Suzuki K.-i.T."/>
            <person name="Hayashi T."/>
            <person name="Toyoda A."/>
            <person name="Oliveira C."/>
            <person name="Osipova E."/>
            <person name="Leigh N.D."/>
            <person name="Simon A."/>
            <person name="Yun M.H."/>
        </authorList>
    </citation>
    <scope>NUCLEOTIDE SEQUENCE</scope>
    <source>
        <strain evidence="15">20211129_DDA</strain>
        <tissue evidence="15">Liver</tissue>
    </source>
</reference>
<feature type="region of interest" description="Disordered" evidence="13">
    <location>
        <begin position="138"/>
        <end position="167"/>
    </location>
</feature>
<dbReference type="AlphaFoldDB" id="A0AAV7P2Z0"/>
<keyword evidence="4" id="KW-0808">Transferase</keyword>
<accession>A0AAV7P2Z0</accession>
<feature type="region of interest" description="Disordered" evidence="13">
    <location>
        <begin position="1"/>
        <end position="20"/>
    </location>
</feature>
<evidence type="ECO:0000256" key="11">
    <source>
        <dbReference type="ARBA" id="ARBA00022833"/>
    </source>
</evidence>
<protein>
    <recommendedName>
        <fullName evidence="3">RING-type E3 ubiquitin transferase</fullName>
        <ecNumber evidence="3">2.3.2.27</ecNumber>
    </recommendedName>
</protein>
<dbReference type="GO" id="GO:0005737">
    <property type="term" value="C:cytoplasm"/>
    <property type="evidence" value="ECO:0007669"/>
    <property type="project" value="TreeGrafter"/>
</dbReference>
<dbReference type="CDD" id="cd16713">
    <property type="entry name" value="RING-HC_BIRC2_3_7"/>
    <property type="match status" value="1"/>
</dbReference>
<dbReference type="PANTHER" id="PTHR10044">
    <property type="entry name" value="INHIBITOR OF APOPTOSIS"/>
    <property type="match status" value="1"/>
</dbReference>
<dbReference type="PANTHER" id="PTHR10044:SF179">
    <property type="entry name" value="BACULOVIRAL IAP REPEAT-CONTAINING PROTEIN 5"/>
    <property type="match status" value="1"/>
</dbReference>